<dbReference type="EMBL" id="JAFEMO010000004">
    <property type="protein sequence ID" value="KAH7571678.1"/>
    <property type="molecule type" value="Genomic_DNA"/>
</dbReference>
<reference evidence="1 2" key="1">
    <citation type="submission" date="2021-02" db="EMBL/GenBank/DDBJ databases">
        <title>Plant Genome Project.</title>
        <authorList>
            <person name="Zhang R.-G."/>
        </authorList>
    </citation>
    <scope>NUCLEOTIDE SEQUENCE [LARGE SCALE GENOMIC DNA]</scope>
    <source>
        <tissue evidence="1">Leaves</tissue>
    </source>
</reference>
<organism evidence="1 2">
    <name type="scientific">Xanthoceras sorbifolium</name>
    <dbReference type="NCBI Taxonomy" id="99658"/>
    <lineage>
        <taxon>Eukaryota</taxon>
        <taxon>Viridiplantae</taxon>
        <taxon>Streptophyta</taxon>
        <taxon>Embryophyta</taxon>
        <taxon>Tracheophyta</taxon>
        <taxon>Spermatophyta</taxon>
        <taxon>Magnoliopsida</taxon>
        <taxon>eudicotyledons</taxon>
        <taxon>Gunneridae</taxon>
        <taxon>Pentapetalae</taxon>
        <taxon>rosids</taxon>
        <taxon>malvids</taxon>
        <taxon>Sapindales</taxon>
        <taxon>Sapindaceae</taxon>
        <taxon>Xanthoceroideae</taxon>
        <taxon>Xanthoceras</taxon>
    </lineage>
</organism>
<protein>
    <submittedName>
        <fullName evidence="1">Uncharacterized protein</fullName>
    </submittedName>
</protein>
<keyword evidence="2" id="KW-1185">Reference proteome</keyword>
<dbReference type="Proteomes" id="UP000827721">
    <property type="component" value="Unassembled WGS sequence"/>
</dbReference>
<evidence type="ECO:0000313" key="1">
    <source>
        <dbReference type="EMBL" id="KAH7571678.1"/>
    </source>
</evidence>
<name>A0ABQ8I4W6_9ROSI</name>
<proteinExistence type="predicted"/>
<comment type="caution">
    <text evidence="1">The sequence shown here is derived from an EMBL/GenBank/DDBJ whole genome shotgun (WGS) entry which is preliminary data.</text>
</comment>
<gene>
    <name evidence="1" type="ORF">JRO89_XS04G0116300</name>
</gene>
<accession>A0ABQ8I4W6</accession>
<sequence length="90" mass="10204">MDEEETEQIALPDINSRYEIVLGTQWLRTLGPILWDFAKLQMKFKVADAEVILQGESCPADQIVGEVKFIRDAKKGSKGKLFQLCFLETA</sequence>
<evidence type="ECO:0000313" key="2">
    <source>
        <dbReference type="Proteomes" id="UP000827721"/>
    </source>
</evidence>